<protein>
    <recommendedName>
        <fullName evidence="4">RNase H type-1 domain-containing protein</fullName>
    </recommendedName>
</protein>
<dbReference type="PANTHER" id="PTHR47074:SF48">
    <property type="entry name" value="POLYNUCLEOTIDYL TRANSFERASE, RIBONUCLEASE H-LIKE SUPERFAMILY PROTEIN"/>
    <property type="match status" value="1"/>
</dbReference>
<reference evidence="1 3" key="2">
    <citation type="journal article" date="2014" name="BMC Genomics">
        <title>An improved genome release (version Mt4.0) for the model legume Medicago truncatula.</title>
        <authorList>
            <person name="Tang H."/>
            <person name="Krishnakumar V."/>
            <person name="Bidwell S."/>
            <person name="Rosen B."/>
            <person name="Chan A."/>
            <person name="Zhou S."/>
            <person name="Gentzbittel L."/>
            <person name="Childs K.L."/>
            <person name="Yandell M."/>
            <person name="Gundlach H."/>
            <person name="Mayer K.F."/>
            <person name="Schwartz D.C."/>
            <person name="Town C.D."/>
        </authorList>
    </citation>
    <scope>GENOME REANNOTATION</scope>
    <source>
        <strain evidence="1">A17</strain>
        <strain evidence="2 3">cv. Jemalong A17</strain>
    </source>
</reference>
<evidence type="ECO:0000313" key="2">
    <source>
        <dbReference type="EnsemblPlants" id="KEH15167"/>
    </source>
</evidence>
<gene>
    <name evidence="1" type="ORF">MTR_1964s0010</name>
</gene>
<proteinExistence type="predicted"/>
<reference evidence="1 3" key="1">
    <citation type="journal article" date="2011" name="Nature">
        <title>The Medicago genome provides insight into the evolution of rhizobial symbioses.</title>
        <authorList>
            <person name="Young N.D."/>
            <person name="Debelle F."/>
            <person name="Oldroyd G.E."/>
            <person name="Geurts R."/>
            <person name="Cannon S.B."/>
            <person name="Udvardi M.K."/>
            <person name="Benedito V.A."/>
            <person name="Mayer K.F."/>
            <person name="Gouzy J."/>
            <person name="Schoof H."/>
            <person name="Van de Peer Y."/>
            <person name="Proost S."/>
            <person name="Cook D.R."/>
            <person name="Meyers B.C."/>
            <person name="Spannagl M."/>
            <person name="Cheung F."/>
            <person name="De Mita S."/>
            <person name="Krishnakumar V."/>
            <person name="Gundlach H."/>
            <person name="Zhou S."/>
            <person name="Mudge J."/>
            <person name="Bharti A.K."/>
            <person name="Murray J.D."/>
            <person name="Naoumkina M.A."/>
            <person name="Rosen B."/>
            <person name="Silverstein K.A."/>
            <person name="Tang H."/>
            <person name="Rombauts S."/>
            <person name="Zhao P.X."/>
            <person name="Zhou P."/>
            <person name="Barbe V."/>
            <person name="Bardou P."/>
            <person name="Bechner M."/>
            <person name="Bellec A."/>
            <person name="Berger A."/>
            <person name="Berges H."/>
            <person name="Bidwell S."/>
            <person name="Bisseling T."/>
            <person name="Choisne N."/>
            <person name="Couloux A."/>
            <person name="Denny R."/>
            <person name="Deshpande S."/>
            <person name="Dai X."/>
            <person name="Doyle J.J."/>
            <person name="Dudez A.M."/>
            <person name="Farmer A.D."/>
            <person name="Fouteau S."/>
            <person name="Franken C."/>
            <person name="Gibelin C."/>
            <person name="Gish J."/>
            <person name="Goldstein S."/>
            <person name="Gonzalez A.J."/>
            <person name="Green P.J."/>
            <person name="Hallab A."/>
            <person name="Hartog M."/>
            <person name="Hua A."/>
            <person name="Humphray S.J."/>
            <person name="Jeong D.H."/>
            <person name="Jing Y."/>
            <person name="Jocker A."/>
            <person name="Kenton S.M."/>
            <person name="Kim D.J."/>
            <person name="Klee K."/>
            <person name="Lai H."/>
            <person name="Lang C."/>
            <person name="Lin S."/>
            <person name="Macmil S.L."/>
            <person name="Magdelenat G."/>
            <person name="Matthews L."/>
            <person name="McCorrison J."/>
            <person name="Monaghan E.L."/>
            <person name="Mun J.H."/>
            <person name="Najar F.Z."/>
            <person name="Nicholson C."/>
            <person name="Noirot C."/>
            <person name="O'Bleness M."/>
            <person name="Paule C.R."/>
            <person name="Poulain J."/>
            <person name="Prion F."/>
            <person name="Qin B."/>
            <person name="Qu C."/>
            <person name="Retzel E.F."/>
            <person name="Riddle C."/>
            <person name="Sallet E."/>
            <person name="Samain S."/>
            <person name="Samson N."/>
            <person name="Sanders I."/>
            <person name="Saurat O."/>
            <person name="Scarpelli C."/>
            <person name="Schiex T."/>
            <person name="Segurens B."/>
            <person name="Severin A.J."/>
            <person name="Sherrier D.J."/>
            <person name="Shi R."/>
            <person name="Sims S."/>
            <person name="Singer S.R."/>
            <person name="Sinharoy S."/>
            <person name="Sterck L."/>
            <person name="Viollet A."/>
            <person name="Wang B.B."/>
            <person name="Wang K."/>
            <person name="Wang M."/>
            <person name="Wang X."/>
            <person name="Warfsmann J."/>
            <person name="Weissenbach J."/>
            <person name="White D.D."/>
            <person name="White J.D."/>
            <person name="Wiley G.B."/>
            <person name="Wincker P."/>
            <person name="Xing Y."/>
            <person name="Yang L."/>
            <person name="Yao Z."/>
            <person name="Ying F."/>
            <person name="Zhai J."/>
            <person name="Zhou L."/>
            <person name="Zuber A."/>
            <person name="Denarie J."/>
            <person name="Dixon R.A."/>
            <person name="May G.D."/>
            <person name="Schwartz D.C."/>
            <person name="Rogers J."/>
            <person name="Quetier F."/>
            <person name="Town C.D."/>
            <person name="Roe B.A."/>
        </authorList>
    </citation>
    <scope>NUCLEOTIDE SEQUENCE [LARGE SCALE GENOMIC DNA]</scope>
    <source>
        <strain evidence="1">A17</strain>
        <strain evidence="2 3">cv. Jemalong A17</strain>
    </source>
</reference>
<evidence type="ECO:0000313" key="1">
    <source>
        <dbReference type="EMBL" id="KEH15167.1"/>
    </source>
</evidence>
<accession>A0A072TCL7</accession>
<feature type="non-terminal residue" evidence="1">
    <location>
        <position position="1"/>
    </location>
</feature>
<dbReference type="Proteomes" id="UP000002051">
    <property type="component" value="Unassembled WGS sequence"/>
</dbReference>
<dbReference type="InterPro" id="IPR052929">
    <property type="entry name" value="RNase_H-like_EbsB-rel"/>
</dbReference>
<evidence type="ECO:0008006" key="4">
    <source>
        <dbReference type="Google" id="ProtNLM"/>
    </source>
</evidence>
<dbReference type="PaxDb" id="3880-AES83062"/>
<organism evidence="1 3">
    <name type="scientific">Medicago truncatula</name>
    <name type="common">Barrel medic</name>
    <name type="synonym">Medicago tribuloides</name>
    <dbReference type="NCBI Taxonomy" id="3880"/>
    <lineage>
        <taxon>Eukaryota</taxon>
        <taxon>Viridiplantae</taxon>
        <taxon>Streptophyta</taxon>
        <taxon>Embryophyta</taxon>
        <taxon>Tracheophyta</taxon>
        <taxon>Spermatophyta</taxon>
        <taxon>Magnoliopsida</taxon>
        <taxon>eudicotyledons</taxon>
        <taxon>Gunneridae</taxon>
        <taxon>Pentapetalae</taxon>
        <taxon>rosids</taxon>
        <taxon>fabids</taxon>
        <taxon>Fabales</taxon>
        <taxon>Fabaceae</taxon>
        <taxon>Papilionoideae</taxon>
        <taxon>50 kb inversion clade</taxon>
        <taxon>NPAAA clade</taxon>
        <taxon>Hologalegina</taxon>
        <taxon>IRL clade</taxon>
        <taxon>Trifolieae</taxon>
        <taxon>Medicago</taxon>
    </lineage>
</organism>
<reference evidence="2" key="3">
    <citation type="submission" date="2015-06" db="UniProtKB">
        <authorList>
            <consortium name="EnsemblPlants"/>
        </authorList>
    </citation>
    <scope>IDENTIFICATION</scope>
    <source>
        <strain evidence="2">cv. Jemalong A17</strain>
    </source>
</reference>
<dbReference type="PANTHER" id="PTHR47074">
    <property type="entry name" value="BNAC02G40300D PROTEIN"/>
    <property type="match status" value="1"/>
</dbReference>
<dbReference type="AlphaFoldDB" id="A0A072TCL7"/>
<evidence type="ECO:0000313" key="3">
    <source>
        <dbReference type="Proteomes" id="UP000002051"/>
    </source>
</evidence>
<keyword evidence="3" id="KW-1185">Reference proteome</keyword>
<dbReference type="HOGENOM" id="CLU_2326834_0_0_1"/>
<dbReference type="EMBL" id="KL404688">
    <property type="protein sequence ID" value="KEH15167.1"/>
    <property type="molecule type" value="Genomic_DNA"/>
</dbReference>
<name>A0A072TCL7_MEDTR</name>
<dbReference type="EnsemblPlants" id="KEH15167">
    <property type="protein sequence ID" value="KEH15167"/>
    <property type="gene ID" value="MTR_1964s0010"/>
</dbReference>
<sequence>YATNTVSTDISAVIVVIPAVIQPAVVSAAASDVPAAAGAVPAAVQPRWQPPKDGRMKCNVDAAFSSQGNKTGVGIFILDEDGVFVLARTVTLLMYIRLT</sequence>